<reference evidence="1" key="1">
    <citation type="journal article" name="Sci. Rep.">
        <title>Gene diversity explains variation in biological features of insect killing fungus, Beauveria bassiana.</title>
        <authorList>
            <person name="Gasmi L."/>
            <person name="Baek S."/>
            <person name="Kim J.C."/>
            <person name="Kim S."/>
            <person name="Lee M.R."/>
            <person name="Park S.E."/>
            <person name="Shin T.Y."/>
            <person name="Lee S.J."/>
            <person name="Parker B.L."/>
            <person name="Kim J.S."/>
        </authorList>
    </citation>
    <scope>NUCLEOTIDE SEQUENCE</scope>
    <source>
        <strain evidence="1">ERL293</strain>
    </source>
</reference>
<sequence length="114" mass="12901">MEKRGIHWEPVELGHSLSGSIRGRSRVVKVDELEVEWLKGEWEEGKEEVMQFKTEHIDSKGVVTQQVLGLVKVEGVRYQARRVLVPTEGSDKNGEITIIYESSAPARFPVNKGE</sequence>
<organism evidence="1">
    <name type="scientific">Beauveria bassiana</name>
    <name type="common">White muscardine disease fungus</name>
    <name type="synonym">Tritirachium shiotae</name>
    <dbReference type="NCBI Taxonomy" id="176275"/>
    <lineage>
        <taxon>Eukaryota</taxon>
        <taxon>Fungi</taxon>
        <taxon>Dikarya</taxon>
        <taxon>Ascomycota</taxon>
        <taxon>Pezizomycotina</taxon>
        <taxon>Sordariomycetes</taxon>
        <taxon>Hypocreomycetidae</taxon>
        <taxon>Hypocreales</taxon>
        <taxon>Cordycipitaceae</taxon>
        <taxon>Beauveria</taxon>
    </lineage>
</organism>
<name>A0A8G0BL82_BEABA</name>
<protein>
    <submittedName>
        <fullName evidence="1">LCCL-domain containing protein</fullName>
    </submittedName>
</protein>
<dbReference type="EMBL" id="MK947085">
    <property type="protein sequence ID" value="QYO45727.1"/>
    <property type="molecule type" value="Genomic_DNA"/>
</dbReference>
<accession>A0A8G0BL82</accession>
<dbReference type="AlphaFoldDB" id="A0A8G0BL82"/>
<proteinExistence type="predicted"/>
<evidence type="ECO:0000313" key="1">
    <source>
        <dbReference type="EMBL" id="QYO45727.1"/>
    </source>
</evidence>